<dbReference type="SUPFAM" id="SSF54862">
    <property type="entry name" value="4Fe-4S ferredoxins"/>
    <property type="match status" value="1"/>
</dbReference>
<dbReference type="EMBL" id="LWQU01000043">
    <property type="protein sequence ID" value="OAN63223.1"/>
    <property type="molecule type" value="Genomic_DNA"/>
</dbReference>
<feature type="domain" description="4Fe-4S ferredoxin-type" evidence="10">
    <location>
        <begin position="51"/>
        <end position="82"/>
    </location>
</feature>
<sequence length="268" mass="28682">MTDKGKHTGAVSRRGLLAQTVRAACGAGVLALLLAVPARKRAEAVALRPPGAIAADDFLSACVRCGLCVRDCPYDTLKLSDIGDGQPLGTPFYNARSVPCEMCEHIPCVTACPTGALDKSLTDIRDARMGTAVLVGQETCLNFLGLRCDVCYRVCPLIDQAITLERHHNERTGKHAMFIPTVHTDKCTGCGKCEKGCVLDEAAIRVLPHNLAVGVLGAHYRLGWKEKEKAGKSLIDGIIDLPDRMPEPPAAMPSPERLPGGGFKEFKP</sequence>
<evidence type="ECO:0000259" key="10">
    <source>
        <dbReference type="PROSITE" id="PS51379"/>
    </source>
</evidence>
<keyword evidence="6" id="KW-0408">Iron</keyword>
<keyword evidence="1" id="KW-0813">Transport</keyword>
<evidence type="ECO:0000256" key="2">
    <source>
        <dbReference type="ARBA" id="ARBA00022485"/>
    </source>
</evidence>
<dbReference type="PANTHER" id="PTHR42859:SF10">
    <property type="entry name" value="DIMETHYLSULFOXIDE REDUCTASE CHAIN B"/>
    <property type="match status" value="1"/>
</dbReference>
<keyword evidence="7" id="KW-0411">Iron-sulfur</keyword>
<dbReference type="Gene3D" id="3.30.70.20">
    <property type="match status" value="2"/>
</dbReference>
<name>A0A178MYI7_9PROT</name>
<evidence type="ECO:0000256" key="3">
    <source>
        <dbReference type="ARBA" id="ARBA00022723"/>
    </source>
</evidence>
<keyword evidence="2" id="KW-0004">4Fe-4S</keyword>
<feature type="region of interest" description="Disordered" evidence="8">
    <location>
        <begin position="245"/>
        <end position="268"/>
    </location>
</feature>
<dbReference type="RefSeq" id="WP_068497142.1">
    <property type="nucleotide sequence ID" value="NZ_LWQU01000043.1"/>
</dbReference>
<dbReference type="GO" id="GO:0051539">
    <property type="term" value="F:4 iron, 4 sulfur cluster binding"/>
    <property type="evidence" value="ECO:0007669"/>
    <property type="project" value="UniProtKB-KW"/>
</dbReference>
<evidence type="ECO:0000256" key="9">
    <source>
        <dbReference type="SAM" id="Phobius"/>
    </source>
</evidence>
<dbReference type="PROSITE" id="PS00198">
    <property type="entry name" value="4FE4S_FER_1"/>
    <property type="match status" value="1"/>
</dbReference>
<evidence type="ECO:0000256" key="6">
    <source>
        <dbReference type="ARBA" id="ARBA00023004"/>
    </source>
</evidence>
<dbReference type="PROSITE" id="PS51379">
    <property type="entry name" value="4FE4S_FER_2"/>
    <property type="match status" value="3"/>
</dbReference>
<protein>
    <submittedName>
        <fullName evidence="11">Ferredoxin-type protein NapG</fullName>
    </submittedName>
</protein>
<evidence type="ECO:0000256" key="1">
    <source>
        <dbReference type="ARBA" id="ARBA00022448"/>
    </source>
</evidence>
<keyword evidence="9" id="KW-0812">Transmembrane</keyword>
<gene>
    <name evidence="11" type="ORF">A6A05_06650</name>
</gene>
<dbReference type="InterPro" id="IPR004494">
    <property type="entry name" value="MauM_NapG"/>
</dbReference>
<keyword evidence="12" id="KW-1185">Reference proteome</keyword>
<dbReference type="PANTHER" id="PTHR42859">
    <property type="entry name" value="OXIDOREDUCTASE"/>
    <property type="match status" value="1"/>
</dbReference>
<dbReference type="InterPro" id="IPR006311">
    <property type="entry name" value="TAT_signal"/>
</dbReference>
<dbReference type="Pfam" id="PF12838">
    <property type="entry name" value="Fer4_7"/>
    <property type="match status" value="2"/>
</dbReference>
<dbReference type="AlphaFoldDB" id="A0A178MYI7"/>
<proteinExistence type="predicted"/>
<feature type="domain" description="4Fe-4S ferredoxin-type" evidence="10">
    <location>
        <begin position="89"/>
        <end position="122"/>
    </location>
</feature>
<dbReference type="NCBIfam" id="NF007012">
    <property type="entry name" value="PRK09476.1"/>
    <property type="match status" value="1"/>
</dbReference>
<evidence type="ECO:0000256" key="5">
    <source>
        <dbReference type="ARBA" id="ARBA00022982"/>
    </source>
</evidence>
<evidence type="ECO:0000256" key="8">
    <source>
        <dbReference type="SAM" id="MobiDB-lite"/>
    </source>
</evidence>
<dbReference type="CDD" id="cd16373">
    <property type="entry name" value="DMSOR_beta_like"/>
    <property type="match status" value="1"/>
</dbReference>
<organism evidence="11 12">
    <name type="scientific">Magnetospirillum moscoviense</name>
    <dbReference type="NCBI Taxonomy" id="1437059"/>
    <lineage>
        <taxon>Bacteria</taxon>
        <taxon>Pseudomonadati</taxon>
        <taxon>Pseudomonadota</taxon>
        <taxon>Alphaproteobacteria</taxon>
        <taxon>Rhodospirillales</taxon>
        <taxon>Rhodospirillaceae</taxon>
        <taxon>Magnetospirillum</taxon>
    </lineage>
</organism>
<dbReference type="InterPro" id="IPR017896">
    <property type="entry name" value="4Fe4S_Fe-S-bd"/>
</dbReference>
<dbReference type="InterPro" id="IPR050294">
    <property type="entry name" value="RnfB_subfamily"/>
</dbReference>
<dbReference type="GO" id="GO:0046872">
    <property type="term" value="F:metal ion binding"/>
    <property type="evidence" value="ECO:0007669"/>
    <property type="project" value="UniProtKB-KW"/>
</dbReference>
<feature type="domain" description="4Fe-4S ferredoxin-type" evidence="10">
    <location>
        <begin position="178"/>
        <end position="209"/>
    </location>
</feature>
<evidence type="ECO:0000256" key="4">
    <source>
        <dbReference type="ARBA" id="ARBA00022737"/>
    </source>
</evidence>
<keyword evidence="9" id="KW-0472">Membrane</keyword>
<reference evidence="11 12" key="1">
    <citation type="submission" date="2016-04" db="EMBL/GenBank/DDBJ databases">
        <title>Draft genome sequence of freshwater magnetotactic bacteria Magnetospirillum marisnigri SP-1 and Magnetospirillum moscoviense BB-1.</title>
        <authorList>
            <person name="Koziaeva V."/>
            <person name="Dziuba M.V."/>
            <person name="Ivanov T.M."/>
            <person name="Kuznetsov B."/>
            <person name="Grouzdev D.S."/>
        </authorList>
    </citation>
    <scope>NUCLEOTIDE SEQUENCE [LARGE SCALE GENOMIC DNA]</scope>
    <source>
        <strain evidence="11 12">BB-1</strain>
    </source>
</reference>
<evidence type="ECO:0000313" key="11">
    <source>
        <dbReference type="EMBL" id="OAN63223.1"/>
    </source>
</evidence>
<evidence type="ECO:0000256" key="7">
    <source>
        <dbReference type="ARBA" id="ARBA00023014"/>
    </source>
</evidence>
<feature type="compositionally biased region" description="Gly residues" evidence="8">
    <location>
        <begin position="259"/>
        <end position="268"/>
    </location>
</feature>
<evidence type="ECO:0000313" key="12">
    <source>
        <dbReference type="Proteomes" id="UP000078543"/>
    </source>
</evidence>
<dbReference type="OrthoDB" id="9808559at2"/>
<dbReference type="STRING" id="1437059.A6A05_06650"/>
<keyword evidence="5" id="KW-0249">Electron transport</keyword>
<dbReference type="InterPro" id="IPR017900">
    <property type="entry name" value="4Fe4S_Fe_S_CS"/>
</dbReference>
<dbReference type="Proteomes" id="UP000078543">
    <property type="component" value="Unassembled WGS sequence"/>
</dbReference>
<comment type="caution">
    <text evidence="11">The sequence shown here is derived from an EMBL/GenBank/DDBJ whole genome shotgun (WGS) entry which is preliminary data.</text>
</comment>
<keyword evidence="4" id="KW-0677">Repeat</keyword>
<keyword evidence="9" id="KW-1133">Transmembrane helix</keyword>
<dbReference type="PROSITE" id="PS51318">
    <property type="entry name" value="TAT"/>
    <property type="match status" value="1"/>
</dbReference>
<keyword evidence="3" id="KW-0479">Metal-binding</keyword>
<dbReference type="NCBIfam" id="TIGR00397">
    <property type="entry name" value="mauM_napG"/>
    <property type="match status" value="1"/>
</dbReference>
<feature type="transmembrane region" description="Helical" evidence="9">
    <location>
        <begin position="20"/>
        <end position="38"/>
    </location>
</feature>
<accession>A0A178MYI7</accession>